<sequence>MDSHNTNYISLKLISKLFAQTEGRDKIMKIVQYLAKLRILFHVKQESKLKILVSNLSQTRKILRLVHFVEPLKEFKQILQKDTGYKNTEDRIQLVNALVSILNDISDDIVCLGKMSLIKDKIILRKAERFSALAWFLCIHIDLFENMKSLSRSYQDLQNSEDESVKGKEIAKLKMQLISFTKLLFDFGFCLYDVFHIERFMIGQVSCGLGAGILSTYKLILKSL</sequence>
<proteinExistence type="predicted"/>
<name>A0A075AS14_ROZAC</name>
<evidence type="ECO:0000256" key="1">
    <source>
        <dbReference type="ARBA" id="ARBA00022593"/>
    </source>
</evidence>
<evidence type="ECO:0000256" key="2">
    <source>
        <dbReference type="ARBA" id="ARBA00023136"/>
    </source>
</evidence>
<dbReference type="OMA" id="YSIRVYL"/>
<reference evidence="5 6" key="1">
    <citation type="journal article" date="2013" name="Curr. Biol.">
        <title>Shared signatures of parasitism and phylogenomics unite Cryptomycota and microsporidia.</title>
        <authorList>
            <person name="James T.Y."/>
            <person name="Pelin A."/>
            <person name="Bonen L."/>
            <person name="Ahrendt S."/>
            <person name="Sain D."/>
            <person name="Corradi N."/>
            <person name="Stajich J.E."/>
        </authorList>
    </citation>
    <scope>NUCLEOTIDE SEQUENCE [LARGE SCALE GENOMIC DNA]</scope>
    <source>
        <strain evidence="5 6">CSF55</strain>
    </source>
</reference>
<dbReference type="OrthoDB" id="411017at2759"/>
<dbReference type="AlphaFoldDB" id="A0A075AS14"/>
<evidence type="ECO:0000313" key="6">
    <source>
        <dbReference type="Proteomes" id="UP000030755"/>
    </source>
</evidence>
<dbReference type="STRING" id="988480.A0A075AS14"/>
<evidence type="ECO:0008006" key="7">
    <source>
        <dbReference type="Google" id="ProtNLM"/>
    </source>
</evidence>
<keyword evidence="1" id="KW-0962">Peroxisome biogenesis</keyword>
<evidence type="ECO:0000256" key="3">
    <source>
        <dbReference type="ARBA" id="ARBA00023140"/>
    </source>
</evidence>
<dbReference type="PANTHER" id="PTHR12652">
    <property type="entry name" value="PEROXISOMAL BIOGENESIS FACTOR 11"/>
    <property type="match status" value="1"/>
</dbReference>
<dbReference type="GO" id="GO:0005778">
    <property type="term" value="C:peroxisomal membrane"/>
    <property type="evidence" value="ECO:0007669"/>
    <property type="project" value="UniProtKB-SubCell"/>
</dbReference>
<dbReference type="Proteomes" id="UP000030755">
    <property type="component" value="Unassembled WGS sequence"/>
</dbReference>
<comment type="subcellular location">
    <subcellularLocation>
        <location evidence="4">Peroxisome membrane</location>
    </subcellularLocation>
</comment>
<evidence type="ECO:0000313" key="5">
    <source>
        <dbReference type="EMBL" id="EPZ31338.1"/>
    </source>
</evidence>
<keyword evidence="6" id="KW-1185">Reference proteome</keyword>
<keyword evidence="2" id="KW-0472">Membrane</keyword>
<dbReference type="GO" id="GO:0016559">
    <property type="term" value="P:peroxisome fission"/>
    <property type="evidence" value="ECO:0007669"/>
    <property type="project" value="InterPro"/>
</dbReference>
<dbReference type="Pfam" id="PF05648">
    <property type="entry name" value="PEX11"/>
    <property type="match status" value="1"/>
</dbReference>
<accession>A0A075AS14</accession>
<evidence type="ECO:0000256" key="4">
    <source>
        <dbReference type="ARBA" id="ARBA00046271"/>
    </source>
</evidence>
<dbReference type="PANTHER" id="PTHR12652:SF19">
    <property type="entry name" value="PEROXISOMAL BIOGENESIS FACTOR 11"/>
    <property type="match status" value="1"/>
</dbReference>
<dbReference type="HOGENOM" id="CLU_1235659_0_0_1"/>
<keyword evidence="3" id="KW-0576">Peroxisome</keyword>
<protein>
    <recommendedName>
        <fullName evidence="7">Peroxisomal biogenesis factor 11 domain-containing protein</fullName>
    </recommendedName>
</protein>
<organism evidence="5 6">
    <name type="scientific">Rozella allomycis (strain CSF55)</name>
    <dbReference type="NCBI Taxonomy" id="988480"/>
    <lineage>
        <taxon>Eukaryota</taxon>
        <taxon>Fungi</taxon>
        <taxon>Fungi incertae sedis</taxon>
        <taxon>Cryptomycota</taxon>
        <taxon>Cryptomycota incertae sedis</taxon>
        <taxon>Rozella</taxon>
    </lineage>
</organism>
<gene>
    <name evidence="5" type="ORF">O9G_000983</name>
</gene>
<dbReference type="InterPro" id="IPR008733">
    <property type="entry name" value="PEX11"/>
</dbReference>
<dbReference type="EMBL" id="KE561265">
    <property type="protein sequence ID" value="EPZ31338.1"/>
    <property type="molecule type" value="Genomic_DNA"/>
</dbReference>